<evidence type="ECO:0000256" key="1">
    <source>
        <dbReference type="ARBA" id="ARBA00004141"/>
    </source>
</evidence>
<dbReference type="InParanoid" id="A0A158NBG3"/>
<dbReference type="PANTHER" id="PTHR12822">
    <property type="entry name" value="PROTEIN YIPF"/>
    <property type="match status" value="1"/>
</dbReference>
<evidence type="ECO:0000256" key="4">
    <source>
        <dbReference type="ARBA" id="ARBA00022989"/>
    </source>
</evidence>
<feature type="compositionally biased region" description="Basic and acidic residues" evidence="7">
    <location>
        <begin position="1"/>
        <end position="10"/>
    </location>
</feature>
<accession>A0A158NBG3</accession>
<evidence type="ECO:0000256" key="3">
    <source>
        <dbReference type="ARBA" id="ARBA00022692"/>
    </source>
</evidence>
<evidence type="ECO:0000313" key="10">
    <source>
        <dbReference type="Proteomes" id="UP000005205"/>
    </source>
</evidence>
<dbReference type="STRING" id="12957.A0A158NBG3"/>
<dbReference type="EMBL" id="ADTU01011059">
    <property type="status" value="NOT_ANNOTATED_CDS"/>
    <property type="molecule type" value="Genomic_DNA"/>
</dbReference>
<feature type="domain" description="Yip1" evidence="8">
    <location>
        <begin position="109"/>
        <end position="275"/>
    </location>
</feature>
<feature type="transmembrane region" description="Helical" evidence="6">
    <location>
        <begin position="201"/>
        <end position="224"/>
    </location>
</feature>
<keyword evidence="10" id="KW-1185">Reference proteome</keyword>
<dbReference type="KEGG" id="acep:105617945"/>
<dbReference type="FunCoup" id="A0A158NBG3">
    <property type="interactions" value="1061"/>
</dbReference>
<dbReference type="eggNOG" id="KOG3114">
    <property type="taxonomic scope" value="Eukaryota"/>
</dbReference>
<feature type="transmembrane region" description="Helical" evidence="6">
    <location>
        <begin position="157"/>
        <end position="180"/>
    </location>
</feature>
<keyword evidence="4 6" id="KW-1133">Transmembrane helix</keyword>
<feature type="transmembrane region" description="Helical" evidence="6">
    <location>
        <begin position="230"/>
        <end position="250"/>
    </location>
</feature>
<dbReference type="InterPro" id="IPR006977">
    <property type="entry name" value="Yip1_dom"/>
</dbReference>
<feature type="transmembrane region" description="Helical" evidence="6">
    <location>
        <begin position="117"/>
        <end position="137"/>
    </location>
</feature>
<dbReference type="AlphaFoldDB" id="A0A158NBG3"/>
<dbReference type="PANTHER" id="PTHR12822:SF2">
    <property type="entry name" value="PROTEIN YIPF"/>
    <property type="match status" value="1"/>
</dbReference>
<name>A0A158NBG3_ATTCE</name>
<dbReference type="EnsemblMetazoa" id="XM_012199481.1">
    <property type="protein sequence ID" value="XP_012054871.1"/>
    <property type="gene ID" value="LOC105617945"/>
</dbReference>
<protein>
    <recommendedName>
        <fullName evidence="6">Protein YIPF</fullName>
    </recommendedName>
</protein>
<comment type="similarity">
    <text evidence="2 6">Belongs to the YIP1 family.</text>
</comment>
<proteinExistence type="inferred from homology"/>
<feature type="transmembrane region" description="Helical" evidence="6">
    <location>
        <begin position="262"/>
        <end position="284"/>
    </location>
</feature>
<gene>
    <name evidence="9" type="primary">105617945</name>
</gene>
<keyword evidence="5 6" id="KW-0472">Membrane</keyword>
<evidence type="ECO:0000256" key="5">
    <source>
        <dbReference type="ARBA" id="ARBA00023136"/>
    </source>
</evidence>
<feature type="compositionally biased region" description="Polar residues" evidence="7">
    <location>
        <begin position="24"/>
        <end position="40"/>
    </location>
</feature>
<dbReference type="GO" id="GO:0016192">
    <property type="term" value="P:vesicle-mediated transport"/>
    <property type="evidence" value="ECO:0007669"/>
    <property type="project" value="InterPro"/>
</dbReference>
<dbReference type="OrthoDB" id="10256463at2759"/>
<sequence length="324" mass="36815">MDGGQSKDTDPQFISFHDFPSMSHAENSEGQLGTGASTHQPFNNLSNDSMGIGMIEDLQGMPTKIEDTAQNNFWTIEYYQKFFNVNTNEILEKLMHSMIPHGNDNYFITHIKPNPDLYGPFWISVTLVFAIAISENVVNYLQTANSSKYHWRYDFHIVTYAATIIFLYVLLAPLFLWGALKWLNKYHTSEEELIQSYPVPGLLDLLCLYGYSLSIFVPVAFLWIIQIGWLQWSLVIPVTVLSGGVLLRSLLPAFERGKWRILYGATILVMHLLLAMELMLQFYYASSKSTTSVNMTELITSSTHINVLHKVIQNNSSVVPPTTI</sequence>
<dbReference type="Proteomes" id="UP000005205">
    <property type="component" value="Unassembled WGS sequence"/>
</dbReference>
<keyword evidence="3 6" id="KW-0812">Transmembrane</keyword>
<evidence type="ECO:0000259" key="8">
    <source>
        <dbReference type="Pfam" id="PF04893"/>
    </source>
</evidence>
<reference evidence="10" key="1">
    <citation type="journal article" date="2011" name="PLoS Genet.">
        <title>The genome sequence of the leaf-cutter ant Atta cephalotes reveals insights into its obligate symbiotic lifestyle.</title>
        <authorList>
            <person name="Suen G."/>
            <person name="Teiling C."/>
            <person name="Li L."/>
            <person name="Holt C."/>
            <person name="Abouheif E."/>
            <person name="Bornberg-Bauer E."/>
            <person name="Bouffard P."/>
            <person name="Caldera E.J."/>
            <person name="Cash E."/>
            <person name="Cavanaugh A."/>
            <person name="Denas O."/>
            <person name="Elhaik E."/>
            <person name="Fave M.J."/>
            <person name="Gadau J."/>
            <person name="Gibson J.D."/>
            <person name="Graur D."/>
            <person name="Grubbs K.J."/>
            <person name="Hagen D.E."/>
            <person name="Harkins T.T."/>
            <person name="Helmkampf M."/>
            <person name="Hu H."/>
            <person name="Johnson B.R."/>
            <person name="Kim J."/>
            <person name="Marsh S.E."/>
            <person name="Moeller J.A."/>
            <person name="Munoz-Torres M.C."/>
            <person name="Murphy M.C."/>
            <person name="Naughton M.C."/>
            <person name="Nigam S."/>
            <person name="Overson R."/>
            <person name="Rajakumar R."/>
            <person name="Reese J.T."/>
            <person name="Scott J.J."/>
            <person name="Smith C.R."/>
            <person name="Tao S."/>
            <person name="Tsutsui N.D."/>
            <person name="Viljakainen L."/>
            <person name="Wissler L."/>
            <person name="Yandell M.D."/>
            <person name="Zimmer F."/>
            <person name="Taylor J."/>
            <person name="Slater S.C."/>
            <person name="Clifton S.W."/>
            <person name="Warren W.C."/>
            <person name="Elsik C.G."/>
            <person name="Smith C.D."/>
            <person name="Weinstock G.M."/>
            <person name="Gerardo N.M."/>
            <person name="Currie C.R."/>
        </authorList>
    </citation>
    <scope>NUCLEOTIDE SEQUENCE [LARGE SCALE GENOMIC DNA]</scope>
</reference>
<dbReference type="GO" id="GO:0000139">
    <property type="term" value="C:Golgi membrane"/>
    <property type="evidence" value="ECO:0007669"/>
    <property type="project" value="UniProtKB-SubCell"/>
</dbReference>
<comment type="subcellular location">
    <subcellularLocation>
        <location evidence="6">Golgi apparatus membrane</location>
        <topology evidence="6">Multi-pass membrane protein</topology>
    </subcellularLocation>
    <subcellularLocation>
        <location evidence="1">Membrane</location>
        <topology evidence="1">Multi-pass membrane protein</topology>
    </subcellularLocation>
</comment>
<dbReference type="GO" id="GO:0031267">
    <property type="term" value="F:small GTPase binding"/>
    <property type="evidence" value="ECO:0007669"/>
    <property type="project" value="InterPro"/>
</dbReference>
<dbReference type="InterPro" id="IPR039765">
    <property type="entry name" value="Yip5/YIPF1/YIPF2"/>
</dbReference>
<evidence type="ECO:0000256" key="7">
    <source>
        <dbReference type="SAM" id="MobiDB-lite"/>
    </source>
</evidence>
<reference evidence="9" key="2">
    <citation type="submission" date="2016-04" db="UniProtKB">
        <authorList>
            <consortium name="EnsemblMetazoa"/>
        </authorList>
    </citation>
    <scope>IDENTIFICATION</scope>
</reference>
<evidence type="ECO:0000256" key="2">
    <source>
        <dbReference type="ARBA" id="ARBA00010596"/>
    </source>
</evidence>
<evidence type="ECO:0000256" key="6">
    <source>
        <dbReference type="RuleBase" id="RU361264"/>
    </source>
</evidence>
<evidence type="ECO:0000313" key="9">
    <source>
        <dbReference type="EnsemblMetazoa" id="XP_012054871.1"/>
    </source>
</evidence>
<dbReference type="Pfam" id="PF04893">
    <property type="entry name" value="Yip1"/>
    <property type="match status" value="1"/>
</dbReference>
<feature type="region of interest" description="Disordered" evidence="7">
    <location>
        <begin position="1"/>
        <end position="40"/>
    </location>
</feature>
<organism evidence="9 10">
    <name type="scientific">Atta cephalotes</name>
    <name type="common">Leafcutter ant</name>
    <dbReference type="NCBI Taxonomy" id="12957"/>
    <lineage>
        <taxon>Eukaryota</taxon>
        <taxon>Metazoa</taxon>
        <taxon>Ecdysozoa</taxon>
        <taxon>Arthropoda</taxon>
        <taxon>Hexapoda</taxon>
        <taxon>Insecta</taxon>
        <taxon>Pterygota</taxon>
        <taxon>Neoptera</taxon>
        <taxon>Endopterygota</taxon>
        <taxon>Hymenoptera</taxon>
        <taxon>Apocrita</taxon>
        <taxon>Aculeata</taxon>
        <taxon>Formicoidea</taxon>
        <taxon>Formicidae</taxon>
        <taxon>Myrmicinae</taxon>
        <taxon>Atta</taxon>
    </lineage>
</organism>